<dbReference type="InterPro" id="IPR018966">
    <property type="entry name" value="VTC_domain"/>
</dbReference>
<dbReference type="EMBL" id="FNPG01000004">
    <property type="protein sequence ID" value="SDX85761.1"/>
    <property type="molecule type" value="Genomic_DNA"/>
</dbReference>
<sequence length="230" mass="26650">MLDVLREEKKYYMTSSELLLVKSKLTKVLSGDSFNGFNKYLVRSLYFDSYTDRDLNEKAAGLSERKKIRLRIYHTDAKKAKLELKAKSGTMQRKRSLTISKEDAIELIKGNYSVLLKYTESIALEFYVIMSSELYRPKCVIEYDRIALMAPENNIRITFDTGIRSNEGNFDFFSDTLDFYKVMPDDKGVLEVKYNRFLPSYIKLALNVSDKLETSVSKYVLARRYSGGSE</sequence>
<dbReference type="eggNOG" id="COG5036">
    <property type="taxonomic scope" value="Bacteria"/>
</dbReference>
<keyword evidence="3" id="KW-1185">Reference proteome</keyword>
<dbReference type="AlphaFoldDB" id="A0A1H3F456"/>
<reference evidence="2 3" key="1">
    <citation type="submission" date="2016-10" db="EMBL/GenBank/DDBJ databases">
        <authorList>
            <person name="de Groot N.N."/>
        </authorList>
    </citation>
    <scope>NUCLEOTIDE SEQUENCE [LARGE SCALE GENOMIC DNA]</scope>
    <source>
        <strain evidence="2 3">DSM 14045</strain>
    </source>
</reference>
<evidence type="ECO:0000259" key="1">
    <source>
        <dbReference type="Pfam" id="PF09359"/>
    </source>
</evidence>
<gene>
    <name evidence="2" type="ORF">SAMN02910414_00133</name>
</gene>
<evidence type="ECO:0000313" key="3">
    <source>
        <dbReference type="Proteomes" id="UP000183918"/>
    </source>
</evidence>
<name>A0A1H3F456_9FIRM</name>
<dbReference type="InterPro" id="IPR042267">
    <property type="entry name" value="VTC_sf"/>
</dbReference>
<dbReference type="CDD" id="cd07750">
    <property type="entry name" value="PolyPPase_VTC_like"/>
    <property type="match status" value="1"/>
</dbReference>
<proteinExistence type="predicted"/>
<organism evidence="2 3">
    <name type="scientific">Lachnobacterium bovis DSM 14045</name>
    <dbReference type="NCBI Taxonomy" id="1122142"/>
    <lineage>
        <taxon>Bacteria</taxon>
        <taxon>Bacillati</taxon>
        <taxon>Bacillota</taxon>
        <taxon>Clostridia</taxon>
        <taxon>Lachnospirales</taxon>
        <taxon>Lachnospiraceae</taxon>
        <taxon>Lachnobacterium</taxon>
    </lineage>
</organism>
<dbReference type="STRING" id="1122142.SAMN02910414_00133"/>
<dbReference type="GO" id="GO:0006799">
    <property type="term" value="P:polyphosphate biosynthetic process"/>
    <property type="evidence" value="ECO:0007669"/>
    <property type="project" value="UniProtKB-ARBA"/>
</dbReference>
<dbReference type="Pfam" id="PF09359">
    <property type="entry name" value="VTC"/>
    <property type="match status" value="1"/>
</dbReference>
<evidence type="ECO:0000313" key="2">
    <source>
        <dbReference type="EMBL" id="SDX85761.1"/>
    </source>
</evidence>
<feature type="domain" description="VTC" evidence="1">
    <location>
        <begin position="6"/>
        <end position="222"/>
    </location>
</feature>
<protein>
    <submittedName>
        <fullName evidence="2">VTC domain-containing protein</fullName>
    </submittedName>
</protein>
<dbReference type="Gene3D" id="3.20.100.30">
    <property type="entry name" value="VTC, catalytic tunnel domain"/>
    <property type="match status" value="1"/>
</dbReference>
<dbReference type="RefSeq" id="WP_074715053.1">
    <property type="nucleotide sequence ID" value="NZ_FNPG01000004.1"/>
</dbReference>
<dbReference type="OrthoDB" id="9784042at2"/>
<dbReference type="Proteomes" id="UP000183918">
    <property type="component" value="Unassembled WGS sequence"/>
</dbReference>
<accession>A0A1H3F456</accession>